<accession>A0A1J6J596</accession>
<gene>
    <name evidence="1" type="ORF">A4A49_51566</name>
</gene>
<proteinExistence type="predicted"/>
<dbReference type="OMA" id="QWHAPAP"/>
<evidence type="ECO:0000313" key="2">
    <source>
        <dbReference type="Proteomes" id="UP000187609"/>
    </source>
</evidence>
<dbReference type="PANTHER" id="PTHR32108:SF9">
    <property type="entry name" value="REVERSE TRANSCRIPTASE RNASE H-LIKE DOMAIN-CONTAINING PROTEIN"/>
    <property type="match status" value="1"/>
</dbReference>
<dbReference type="AlphaFoldDB" id="A0A1J6J596"/>
<dbReference type="STRING" id="49451.A0A1J6J596"/>
<name>A0A1J6J596_NICAT</name>
<organism evidence="1 2">
    <name type="scientific">Nicotiana attenuata</name>
    <name type="common">Coyote tobacco</name>
    <dbReference type="NCBI Taxonomy" id="49451"/>
    <lineage>
        <taxon>Eukaryota</taxon>
        <taxon>Viridiplantae</taxon>
        <taxon>Streptophyta</taxon>
        <taxon>Embryophyta</taxon>
        <taxon>Tracheophyta</taxon>
        <taxon>Spermatophyta</taxon>
        <taxon>Magnoliopsida</taxon>
        <taxon>eudicotyledons</taxon>
        <taxon>Gunneridae</taxon>
        <taxon>Pentapetalae</taxon>
        <taxon>asterids</taxon>
        <taxon>lamiids</taxon>
        <taxon>Solanales</taxon>
        <taxon>Solanaceae</taxon>
        <taxon>Nicotianoideae</taxon>
        <taxon>Nicotianeae</taxon>
        <taxon>Nicotiana</taxon>
    </lineage>
</organism>
<reference evidence="1" key="1">
    <citation type="submission" date="2016-11" db="EMBL/GenBank/DDBJ databases">
        <title>The genome of Nicotiana attenuata.</title>
        <authorList>
            <person name="Xu S."/>
            <person name="Brockmoeller T."/>
            <person name="Gaquerel E."/>
            <person name="Navarro A."/>
            <person name="Kuhl H."/>
            <person name="Gase K."/>
            <person name="Ling Z."/>
            <person name="Zhou W."/>
            <person name="Kreitzer C."/>
            <person name="Stanke M."/>
            <person name="Tang H."/>
            <person name="Lyons E."/>
            <person name="Pandey P."/>
            <person name="Pandey S.P."/>
            <person name="Timmermann B."/>
            <person name="Baldwin I.T."/>
        </authorList>
    </citation>
    <scope>NUCLEOTIDE SEQUENCE [LARGE SCALE GENOMIC DNA]</scope>
    <source>
        <strain evidence="1">UT</strain>
    </source>
</reference>
<keyword evidence="2" id="KW-1185">Reference proteome</keyword>
<dbReference type="PANTHER" id="PTHR32108">
    <property type="entry name" value="DNA-DIRECTED RNA POLYMERASE SUBUNIT ALPHA"/>
    <property type="match status" value="1"/>
</dbReference>
<evidence type="ECO:0000313" key="1">
    <source>
        <dbReference type="EMBL" id="OIT07832.1"/>
    </source>
</evidence>
<dbReference type="Gramene" id="OIT07832">
    <property type="protein sequence ID" value="OIT07832"/>
    <property type="gene ID" value="A4A49_51566"/>
</dbReference>
<comment type="caution">
    <text evidence="1">The sequence shown here is derived from an EMBL/GenBank/DDBJ whole genome shotgun (WGS) entry which is preliminary data.</text>
</comment>
<protein>
    <submittedName>
        <fullName evidence="1">Uncharacterized protein</fullName>
    </submittedName>
</protein>
<sequence length="556" mass="63087">MAEDFMNHFRFNTEITPDRFTLVNLQKKPSKSFQIICMSEGIYFEKMMEMMGQKFLELVKMVDFLEKGIKFGNVQSMVALQATSKAIQSGLIGSEKKKKEEVSAVVPYYQPNPHHGNTSYSPNNHSPPPTYASDLYTLVEGRFLGYPSKYFDTTKRCVYHSNRIHLVYVGAANVNRNPLKSRSRQNPPQRDLKITVQVRPTVTVHTYQRQPVVATRGEESREYKIVPWTYQQKGKAKMTDAAAAHGKIQRRNITDLEAAEFGKKMSTKEYSVEDQLKKTPEQISIMDLLMSSDNHKDALLKVVSGASVPSNTTSEALAETIGKMAKANKITSEEMNFLSKAQVTTKLFISLSNMGTKWCLNCWSMEVQESTFESYVRVRASDGSQKDVIGEIYLALQIGPIKFPILFQVMDISYSNNLILRRPWIHMAGSEIVVHGEWGHSTYLEYVVPSIEGMDGVAFHIQDGYEGNNEIWIQARNRIGSQLREKEFVPEHVSCLGQSSVLEDDIIDEMGKLFVSKIKELCEGTDIKTPTIRDVEPGKELQNWTASPSLVRRESW</sequence>
<dbReference type="EMBL" id="MJEQ01037183">
    <property type="protein sequence ID" value="OIT07832.1"/>
    <property type="molecule type" value="Genomic_DNA"/>
</dbReference>
<dbReference type="Proteomes" id="UP000187609">
    <property type="component" value="Unassembled WGS sequence"/>
</dbReference>